<evidence type="ECO:0000256" key="2">
    <source>
        <dbReference type="ARBA" id="ARBA00005811"/>
    </source>
</evidence>
<dbReference type="AlphaFoldDB" id="A0A841HGM1"/>
<dbReference type="Pfam" id="PF02472">
    <property type="entry name" value="ExbD"/>
    <property type="match status" value="1"/>
</dbReference>
<protein>
    <submittedName>
        <fullName evidence="9">Biopolymer transport protein ExbD</fullName>
    </submittedName>
</protein>
<dbReference type="InterPro" id="IPR003400">
    <property type="entry name" value="ExbD"/>
</dbReference>
<dbReference type="Gene3D" id="3.30.420.270">
    <property type="match status" value="1"/>
</dbReference>
<evidence type="ECO:0000256" key="1">
    <source>
        <dbReference type="ARBA" id="ARBA00004162"/>
    </source>
</evidence>
<dbReference type="RefSeq" id="WP_184329597.1">
    <property type="nucleotide sequence ID" value="NZ_JACHHZ010000001.1"/>
</dbReference>
<evidence type="ECO:0000256" key="5">
    <source>
        <dbReference type="ARBA" id="ARBA00022989"/>
    </source>
</evidence>
<dbReference type="PANTHER" id="PTHR30558">
    <property type="entry name" value="EXBD MEMBRANE COMPONENT OF PMF-DRIVEN MACROMOLECULE IMPORT SYSTEM"/>
    <property type="match status" value="1"/>
</dbReference>
<evidence type="ECO:0000256" key="4">
    <source>
        <dbReference type="ARBA" id="ARBA00022692"/>
    </source>
</evidence>
<comment type="similarity">
    <text evidence="2 7">Belongs to the ExbD/TolR family.</text>
</comment>
<evidence type="ECO:0000256" key="8">
    <source>
        <dbReference type="SAM" id="Phobius"/>
    </source>
</evidence>
<comment type="caution">
    <text evidence="9">The sequence shown here is derived from an EMBL/GenBank/DDBJ whole genome shotgun (WGS) entry which is preliminary data.</text>
</comment>
<evidence type="ECO:0000256" key="7">
    <source>
        <dbReference type="RuleBase" id="RU003879"/>
    </source>
</evidence>
<keyword evidence="10" id="KW-1185">Reference proteome</keyword>
<proteinExistence type="inferred from homology"/>
<keyword evidence="4 7" id="KW-0812">Transmembrane</keyword>
<reference evidence="9 10" key="1">
    <citation type="submission" date="2020-08" db="EMBL/GenBank/DDBJ databases">
        <title>Genomic Encyclopedia of Type Strains, Phase IV (KMG-IV): sequencing the most valuable type-strain genomes for metagenomic binning, comparative biology and taxonomic classification.</title>
        <authorList>
            <person name="Goeker M."/>
        </authorList>
    </citation>
    <scope>NUCLEOTIDE SEQUENCE [LARGE SCALE GENOMIC DNA]</scope>
    <source>
        <strain evidence="9 10">DSM 26723</strain>
    </source>
</reference>
<dbReference type="PANTHER" id="PTHR30558:SF3">
    <property type="entry name" value="BIOPOLYMER TRANSPORT PROTEIN EXBD-RELATED"/>
    <property type="match status" value="1"/>
</dbReference>
<dbReference type="Proteomes" id="UP000588068">
    <property type="component" value="Unassembled WGS sequence"/>
</dbReference>
<keyword evidence="3" id="KW-1003">Cell membrane</keyword>
<sequence>MNLRPSSHEEPDLNLTSLIDVVLLLLIFFMVSTTFVDESRIELQLPQASTEAPPQMKSAPIEVTITASGEYRVNGKTLLNNSPATLSAAISKLAGQERDNPVTIRADARTTHQSVVTAMDVVGRLGFRGINMATINDPGATTP</sequence>
<name>A0A841HGM1_9GAMM</name>
<evidence type="ECO:0000256" key="6">
    <source>
        <dbReference type="ARBA" id="ARBA00023136"/>
    </source>
</evidence>
<keyword evidence="5 8" id="KW-1133">Transmembrane helix</keyword>
<gene>
    <name evidence="9" type="ORF">HNQ60_000669</name>
</gene>
<organism evidence="9 10">
    <name type="scientific">Povalibacter uvarum</name>
    <dbReference type="NCBI Taxonomy" id="732238"/>
    <lineage>
        <taxon>Bacteria</taxon>
        <taxon>Pseudomonadati</taxon>
        <taxon>Pseudomonadota</taxon>
        <taxon>Gammaproteobacteria</taxon>
        <taxon>Steroidobacterales</taxon>
        <taxon>Steroidobacteraceae</taxon>
        <taxon>Povalibacter</taxon>
    </lineage>
</organism>
<dbReference type="GO" id="GO:0022857">
    <property type="term" value="F:transmembrane transporter activity"/>
    <property type="evidence" value="ECO:0007669"/>
    <property type="project" value="InterPro"/>
</dbReference>
<feature type="transmembrane region" description="Helical" evidence="8">
    <location>
        <begin position="15"/>
        <end position="36"/>
    </location>
</feature>
<keyword evidence="7" id="KW-0653">Protein transport</keyword>
<dbReference type="EMBL" id="JACHHZ010000001">
    <property type="protein sequence ID" value="MBB6091823.1"/>
    <property type="molecule type" value="Genomic_DNA"/>
</dbReference>
<evidence type="ECO:0000313" key="9">
    <source>
        <dbReference type="EMBL" id="MBB6091823.1"/>
    </source>
</evidence>
<dbReference type="GO" id="GO:0005886">
    <property type="term" value="C:plasma membrane"/>
    <property type="evidence" value="ECO:0007669"/>
    <property type="project" value="UniProtKB-SubCell"/>
</dbReference>
<dbReference type="GO" id="GO:0015031">
    <property type="term" value="P:protein transport"/>
    <property type="evidence" value="ECO:0007669"/>
    <property type="project" value="UniProtKB-KW"/>
</dbReference>
<evidence type="ECO:0000256" key="3">
    <source>
        <dbReference type="ARBA" id="ARBA00022475"/>
    </source>
</evidence>
<accession>A0A841HGM1</accession>
<keyword evidence="6 8" id="KW-0472">Membrane</keyword>
<keyword evidence="7" id="KW-0813">Transport</keyword>
<comment type="subcellular location">
    <subcellularLocation>
        <location evidence="1">Cell membrane</location>
        <topology evidence="1">Single-pass membrane protein</topology>
    </subcellularLocation>
    <subcellularLocation>
        <location evidence="7">Cell membrane</location>
        <topology evidence="7">Single-pass type II membrane protein</topology>
    </subcellularLocation>
</comment>
<evidence type="ECO:0000313" key="10">
    <source>
        <dbReference type="Proteomes" id="UP000588068"/>
    </source>
</evidence>